<proteinExistence type="predicted"/>
<reference evidence="1" key="1">
    <citation type="submission" date="2015-09" db="EMBL/GenBank/DDBJ databases">
        <authorList>
            <consortium name="Pathogen Informatics"/>
        </authorList>
    </citation>
    <scope>NUCLEOTIDE SEQUENCE</scope>
    <source>
        <strain evidence="1">2789STDY5834896</strain>
    </source>
</reference>
<dbReference type="Pfam" id="PF06153">
    <property type="entry name" value="CdAMP_rec"/>
    <property type="match status" value="1"/>
</dbReference>
<dbReference type="SUPFAM" id="SSF54913">
    <property type="entry name" value="GlnB-like"/>
    <property type="match status" value="1"/>
</dbReference>
<dbReference type="PANTHER" id="PTHR38456:SF1">
    <property type="entry name" value="CYCLIC DI-AMP RECEPTOR A"/>
    <property type="match status" value="1"/>
</dbReference>
<name>A0A1C6KAL6_9FIRM</name>
<organism evidence="1">
    <name type="scientific">uncultured Anaerotruncus sp</name>
    <dbReference type="NCBI Taxonomy" id="905011"/>
    <lineage>
        <taxon>Bacteria</taxon>
        <taxon>Bacillati</taxon>
        <taxon>Bacillota</taxon>
        <taxon>Clostridia</taxon>
        <taxon>Eubacteriales</taxon>
        <taxon>Oscillospiraceae</taxon>
        <taxon>Anaerotruncus</taxon>
        <taxon>environmental samples</taxon>
    </lineage>
</organism>
<protein>
    <submittedName>
        <fullName evidence="1">Uncharacterized protein conserved in bacteria</fullName>
    </submittedName>
</protein>
<dbReference type="Gene3D" id="3.30.70.120">
    <property type="match status" value="1"/>
</dbReference>
<dbReference type="EMBL" id="FMHG01000005">
    <property type="protein sequence ID" value="SCJ91310.1"/>
    <property type="molecule type" value="Genomic_DNA"/>
</dbReference>
<dbReference type="InterPro" id="IPR015867">
    <property type="entry name" value="N-reg_PII/ATP_PRibTrfase_C"/>
</dbReference>
<dbReference type="InterPro" id="IPR010375">
    <property type="entry name" value="CdAMP_rec"/>
</dbReference>
<dbReference type="AlphaFoldDB" id="A0A1C6KAL6"/>
<dbReference type="PANTHER" id="PTHR38456">
    <property type="entry name" value="CYCLIC DI-AMP RECEPTOR A"/>
    <property type="match status" value="1"/>
</dbReference>
<gene>
    <name evidence="1" type="ORF">SAMEA3545359_02830</name>
</gene>
<accession>A0A1C6KAL6</accession>
<dbReference type="InterPro" id="IPR011322">
    <property type="entry name" value="N-reg_PII-like_a/b"/>
</dbReference>
<evidence type="ECO:0000313" key="1">
    <source>
        <dbReference type="EMBL" id="SCJ91310.1"/>
    </source>
</evidence>
<sequence length="107" mass="11445">MKLIFAIVNKDDSGAVQNALTKKKFSVTKLATTGGFLLAGNTTFIIGTDDEKVPEVLSIIEENSKKRTQIVPSSIAYGAGLSSAYPIEVAVGGATIFVTNVERFEKY</sequence>